<keyword evidence="1" id="KW-0472">Membrane</keyword>
<feature type="transmembrane region" description="Helical" evidence="1">
    <location>
        <begin position="38"/>
        <end position="60"/>
    </location>
</feature>
<comment type="caution">
    <text evidence="2">The sequence shown here is derived from an EMBL/GenBank/DDBJ whole genome shotgun (WGS) entry which is preliminary data.</text>
</comment>
<organism evidence="2 3">
    <name type="scientific">Phytomonospora endophytica</name>
    <dbReference type="NCBI Taxonomy" id="714109"/>
    <lineage>
        <taxon>Bacteria</taxon>
        <taxon>Bacillati</taxon>
        <taxon>Actinomycetota</taxon>
        <taxon>Actinomycetes</taxon>
        <taxon>Micromonosporales</taxon>
        <taxon>Micromonosporaceae</taxon>
        <taxon>Phytomonospora</taxon>
    </lineage>
</organism>
<dbReference type="SUPFAM" id="SSF82171">
    <property type="entry name" value="DPP6 N-terminal domain-like"/>
    <property type="match status" value="1"/>
</dbReference>
<evidence type="ECO:0000256" key="1">
    <source>
        <dbReference type="SAM" id="Phobius"/>
    </source>
</evidence>
<dbReference type="EMBL" id="JACHGT010000026">
    <property type="protein sequence ID" value="MBB6039799.1"/>
    <property type="molecule type" value="Genomic_DNA"/>
</dbReference>
<dbReference type="RefSeq" id="WP_184792880.1">
    <property type="nucleotide sequence ID" value="NZ_BONT01000086.1"/>
</dbReference>
<reference evidence="2 3" key="1">
    <citation type="submission" date="2020-08" db="EMBL/GenBank/DDBJ databases">
        <title>Genomic Encyclopedia of Type Strains, Phase IV (KMG-IV): sequencing the most valuable type-strain genomes for metagenomic binning, comparative biology and taxonomic classification.</title>
        <authorList>
            <person name="Goeker M."/>
        </authorList>
    </citation>
    <scope>NUCLEOTIDE SEQUENCE [LARGE SCALE GENOMIC DNA]</scope>
    <source>
        <strain evidence="2 3">YIM 65646</strain>
    </source>
</reference>
<dbReference type="AlphaFoldDB" id="A0A841G4W8"/>
<evidence type="ECO:0000313" key="2">
    <source>
        <dbReference type="EMBL" id="MBB6039799.1"/>
    </source>
</evidence>
<proteinExistence type="predicted"/>
<gene>
    <name evidence="2" type="ORF">HNR73_007698</name>
</gene>
<evidence type="ECO:0008006" key="4">
    <source>
        <dbReference type="Google" id="ProtNLM"/>
    </source>
</evidence>
<keyword evidence="1" id="KW-0812">Transmembrane</keyword>
<evidence type="ECO:0000313" key="3">
    <source>
        <dbReference type="Proteomes" id="UP000548476"/>
    </source>
</evidence>
<keyword evidence="3" id="KW-1185">Reference proteome</keyword>
<keyword evidence="1" id="KW-1133">Transmembrane helix</keyword>
<protein>
    <recommendedName>
        <fullName evidence="4">WD40 repeat protein</fullName>
    </recommendedName>
</protein>
<sequence>MTLRDLSEGLRELAADAQPVDLHDRAIRTSRRLRARRAAAVMTGSLALVLVLVIGVSLSWHRTSPGTGMDAAERAVVDATDSASAYDDGTEPLQVLARVGYYVAQGGSPDSYTVYSWAPGSDPRPELSGETTFAESVAISPDGRYAAYYTEDRMAVADLSGFDPANADDVVYQAEGPGDSCLAPTWTQDSSAVVMYPRDADTSTMVELSGGEPAEAELFRPDGCDAQVFTYGKDIATFAFAYMDTDGNVSWEDAGDGTPLTAARTYPADDLGFLPGRLAGASGDGDLVCLSETVDVEALPARPSCGALATPKGLVTAALPVDGTLTGATFLNGMFGPGSEASSSGPDEGGEIAMSFTQDVMLRVRTSDDGVVVAQASYTVEEGASEKFGDATVVDFELVAQTFPEPPALADAYLLAFAP</sequence>
<dbReference type="Proteomes" id="UP000548476">
    <property type="component" value="Unassembled WGS sequence"/>
</dbReference>
<accession>A0A841G4W8</accession>
<name>A0A841G4W8_9ACTN</name>